<keyword evidence="3" id="KW-1003">Cell membrane</keyword>
<feature type="transmembrane region" description="Helical" evidence="7">
    <location>
        <begin position="369"/>
        <end position="395"/>
    </location>
</feature>
<dbReference type="InterPro" id="IPR036259">
    <property type="entry name" value="MFS_trans_sf"/>
</dbReference>
<feature type="domain" description="Major facilitator superfamily (MFS) profile" evidence="8">
    <location>
        <begin position="22"/>
        <end position="481"/>
    </location>
</feature>
<feature type="transmembrane region" description="Helical" evidence="7">
    <location>
        <begin position="312"/>
        <end position="332"/>
    </location>
</feature>
<dbReference type="InterPro" id="IPR020846">
    <property type="entry name" value="MFS_dom"/>
</dbReference>
<evidence type="ECO:0000313" key="9">
    <source>
        <dbReference type="EMBL" id="MFD2755319.1"/>
    </source>
</evidence>
<dbReference type="PANTHER" id="PTHR42718:SF46">
    <property type="entry name" value="BLR6921 PROTEIN"/>
    <property type="match status" value="1"/>
</dbReference>
<reference evidence="10" key="1">
    <citation type="journal article" date="2019" name="Int. J. Syst. Evol. Microbiol.">
        <title>The Global Catalogue of Microorganisms (GCM) 10K type strain sequencing project: providing services to taxonomists for standard genome sequencing and annotation.</title>
        <authorList>
            <consortium name="The Broad Institute Genomics Platform"/>
            <consortium name="The Broad Institute Genome Sequencing Center for Infectious Disease"/>
            <person name="Wu L."/>
            <person name="Ma J."/>
        </authorList>
    </citation>
    <scope>NUCLEOTIDE SEQUENCE [LARGE SCALE GENOMIC DNA]</scope>
    <source>
        <strain evidence="10">TISTR 1906</strain>
    </source>
</reference>
<evidence type="ECO:0000256" key="1">
    <source>
        <dbReference type="ARBA" id="ARBA00004651"/>
    </source>
</evidence>
<feature type="transmembrane region" description="Helical" evidence="7">
    <location>
        <begin position="56"/>
        <end position="76"/>
    </location>
</feature>
<evidence type="ECO:0000313" key="10">
    <source>
        <dbReference type="Proteomes" id="UP001597463"/>
    </source>
</evidence>
<feature type="transmembrane region" description="Helical" evidence="7">
    <location>
        <begin position="21"/>
        <end position="44"/>
    </location>
</feature>
<feature type="transmembrane region" description="Helical" evidence="7">
    <location>
        <begin position="344"/>
        <end position="363"/>
    </location>
</feature>
<dbReference type="Gene3D" id="1.20.1720.10">
    <property type="entry name" value="Multidrug resistance protein D"/>
    <property type="match status" value="1"/>
</dbReference>
<dbReference type="PROSITE" id="PS50850">
    <property type="entry name" value="MFS"/>
    <property type="match status" value="1"/>
</dbReference>
<feature type="transmembrane region" description="Helical" evidence="7">
    <location>
        <begin position="175"/>
        <end position="197"/>
    </location>
</feature>
<dbReference type="EMBL" id="JBHUMV010000006">
    <property type="protein sequence ID" value="MFD2755319.1"/>
    <property type="molecule type" value="Genomic_DNA"/>
</dbReference>
<feature type="transmembrane region" description="Helical" evidence="7">
    <location>
        <begin position="148"/>
        <end position="169"/>
    </location>
</feature>
<keyword evidence="2" id="KW-0813">Transport</keyword>
<dbReference type="InterPro" id="IPR011701">
    <property type="entry name" value="MFS"/>
</dbReference>
<evidence type="ECO:0000256" key="5">
    <source>
        <dbReference type="ARBA" id="ARBA00022989"/>
    </source>
</evidence>
<feature type="transmembrane region" description="Helical" evidence="7">
    <location>
        <begin position="416"/>
        <end position="437"/>
    </location>
</feature>
<dbReference type="Pfam" id="PF07690">
    <property type="entry name" value="MFS_1"/>
    <property type="match status" value="1"/>
</dbReference>
<dbReference type="PANTHER" id="PTHR42718">
    <property type="entry name" value="MAJOR FACILITATOR SUPERFAMILY MULTIDRUG TRANSPORTER MFSC"/>
    <property type="match status" value="1"/>
</dbReference>
<feature type="transmembrane region" description="Helical" evidence="7">
    <location>
        <begin position="88"/>
        <end position="108"/>
    </location>
</feature>
<feature type="transmembrane region" description="Helical" evidence="7">
    <location>
        <begin position="457"/>
        <end position="474"/>
    </location>
</feature>
<gene>
    <name evidence="9" type="ORF">ACFSW6_14575</name>
</gene>
<name>A0ABW5UQW5_9BURK</name>
<evidence type="ECO:0000256" key="6">
    <source>
        <dbReference type="ARBA" id="ARBA00023136"/>
    </source>
</evidence>
<comment type="subcellular location">
    <subcellularLocation>
        <location evidence="1">Cell membrane</location>
        <topology evidence="1">Multi-pass membrane protein</topology>
    </subcellularLocation>
</comment>
<dbReference type="InterPro" id="IPR005829">
    <property type="entry name" value="Sugar_transporter_CS"/>
</dbReference>
<evidence type="ECO:0000256" key="7">
    <source>
        <dbReference type="SAM" id="Phobius"/>
    </source>
</evidence>
<keyword evidence="6 7" id="KW-0472">Membrane</keyword>
<evidence type="ECO:0000259" key="8">
    <source>
        <dbReference type="PROSITE" id="PS50850"/>
    </source>
</evidence>
<keyword evidence="10" id="KW-1185">Reference proteome</keyword>
<dbReference type="Gene3D" id="1.20.1250.20">
    <property type="entry name" value="MFS general substrate transporter like domains"/>
    <property type="match status" value="1"/>
</dbReference>
<evidence type="ECO:0000256" key="4">
    <source>
        <dbReference type="ARBA" id="ARBA00022692"/>
    </source>
</evidence>
<dbReference type="Proteomes" id="UP001597463">
    <property type="component" value="Unassembled WGS sequence"/>
</dbReference>
<proteinExistence type="predicted"/>
<protein>
    <submittedName>
        <fullName evidence="9">MFS transporter</fullName>
    </submittedName>
</protein>
<feature type="transmembrane region" description="Helical" evidence="7">
    <location>
        <begin position="280"/>
        <end position="300"/>
    </location>
</feature>
<dbReference type="SUPFAM" id="SSF103473">
    <property type="entry name" value="MFS general substrate transporter"/>
    <property type="match status" value="1"/>
</dbReference>
<feature type="transmembrane region" description="Helical" evidence="7">
    <location>
        <begin position="120"/>
        <end position="141"/>
    </location>
</feature>
<keyword evidence="5 7" id="KW-1133">Transmembrane helix</keyword>
<sequence length="493" mass="50666">MDSPVSLSGGPAAGALRHPGAALALLSLSQLLIALDATIVFVALDSMGRHLGMGAQQLQWVISAYSVAFGGCLLLGGRCADLLGRRRMYVTGMALFGLASLAGGFAGHSWQLVMARAGQGVAAALLFPATLSLINTLYAAGPQRNRALAVWSMASAGGLAAGALLGGLLTQLLGWNWVLWILVPVAWPCALGALRFLPATGGRGGPGQGFDLAGCISVTMGSSLLVAALVQGPEWGFGNWRVLLALAVAAVLLALFVRIEARAASPLMPLALLREPGLRTAMLLTMVFMSSYGVQYYFLALYFQQIYGWSPLQAGLAFLLPTAVCTVGIRWAERWLARSSPRTVLMGGWAAGALGLAWTAWALPLGSGYVWLVPGFVVASVGQGASWTAMWVLAGQGIDAGRQGVASGIAATAQQVGAALGLAVLVMLATAPLLALQGGQALPAGALDEATARGLQHAEWGAALLALLGLAIAARMRVPRQSEAGPGAHSCTV</sequence>
<dbReference type="RefSeq" id="WP_066478826.1">
    <property type="nucleotide sequence ID" value="NZ_BCNT01000008.1"/>
</dbReference>
<accession>A0ABW5UQW5</accession>
<dbReference type="PROSITE" id="PS00216">
    <property type="entry name" value="SUGAR_TRANSPORT_1"/>
    <property type="match status" value="1"/>
</dbReference>
<evidence type="ECO:0000256" key="2">
    <source>
        <dbReference type="ARBA" id="ARBA00022448"/>
    </source>
</evidence>
<feature type="transmembrane region" description="Helical" evidence="7">
    <location>
        <begin position="242"/>
        <end position="259"/>
    </location>
</feature>
<dbReference type="CDD" id="cd17321">
    <property type="entry name" value="MFS_MMR_MDR_like"/>
    <property type="match status" value="1"/>
</dbReference>
<organism evidence="9 10">
    <name type="scientific">Comamonas terrae</name>
    <dbReference type="NCBI Taxonomy" id="673548"/>
    <lineage>
        <taxon>Bacteria</taxon>
        <taxon>Pseudomonadati</taxon>
        <taxon>Pseudomonadota</taxon>
        <taxon>Betaproteobacteria</taxon>
        <taxon>Burkholderiales</taxon>
        <taxon>Comamonadaceae</taxon>
        <taxon>Comamonas</taxon>
    </lineage>
</organism>
<feature type="transmembrane region" description="Helical" evidence="7">
    <location>
        <begin position="209"/>
        <end position="230"/>
    </location>
</feature>
<keyword evidence="4 7" id="KW-0812">Transmembrane</keyword>
<comment type="caution">
    <text evidence="9">The sequence shown here is derived from an EMBL/GenBank/DDBJ whole genome shotgun (WGS) entry which is preliminary data.</text>
</comment>
<evidence type="ECO:0000256" key="3">
    <source>
        <dbReference type="ARBA" id="ARBA00022475"/>
    </source>
</evidence>